<proteinExistence type="predicted"/>
<accession>G7V5K6</accession>
<evidence type="ECO:0000313" key="2">
    <source>
        <dbReference type="Proteomes" id="UP000005868"/>
    </source>
</evidence>
<dbReference type="KEGG" id="tli:Tlie_0087"/>
<dbReference type="AlphaFoldDB" id="G7V5K6"/>
<gene>
    <name evidence="1" type="ordered locus">Tlie_0087</name>
</gene>
<reference evidence="2" key="1">
    <citation type="submission" date="2011-10" db="EMBL/GenBank/DDBJ databases">
        <title>The complete genome of chromosome of Thermovirga lienii DSM 17291.</title>
        <authorList>
            <consortium name="US DOE Joint Genome Institute (JGI-PGF)"/>
            <person name="Lucas S."/>
            <person name="Copeland A."/>
            <person name="Lapidus A."/>
            <person name="Glavina del Rio T."/>
            <person name="Dalin E."/>
            <person name="Tice H."/>
            <person name="Bruce D."/>
            <person name="Goodwin L."/>
            <person name="Pitluck S."/>
            <person name="Peters L."/>
            <person name="Mikhailova N."/>
            <person name="Saunders E."/>
            <person name="Kyrpides N."/>
            <person name="Mavromatis K."/>
            <person name="Ivanova N."/>
            <person name="Last F.I."/>
            <person name="Brettin T."/>
            <person name="Detter J.C."/>
            <person name="Han C."/>
            <person name="Larimer F."/>
            <person name="Land M."/>
            <person name="Hauser L."/>
            <person name="Markowitz V."/>
            <person name="Cheng J.-F."/>
            <person name="Hugenholtz P."/>
            <person name="Woyke T."/>
            <person name="Wu D."/>
            <person name="Spring S."/>
            <person name="Schroeder M."/>
            <person name="Brambilla E.-M."/>
            <person name="Klenk H.-P."/>
            <person name="Eisen J.A."/>
        </authorList>
    </citation>
    <scope>NUCLEOTIDE SEQUENCE [LARGE SCALE GENOMIC DNA]</scope>
    <source>
        <strain evidence="2">ATCC BAA-1197 / DSM 17291 / Cas60314</strain>
    </source>
</reference>
<dbReference type="Proteomes" id="UP000005868">
    <property type="component" value="Chromosome"/>
</dbReference>
<name>G7V5K6_THELD</name>
<dbReference type="EMBL" id="CP003096">
    <property type="protein sequence ID" value="AER65833.1"/>
    <property type="molecule type" value="Genomic_DNA"/>
</dbReference>
<reference evidence="1 2" key="2">
    <citation type="journal article" date="2012" name="Stand. Genomic Sci.">
        <title>Genome sequence of the moderately thermophilic, amino-acid-degrading and sulfur-reducing bacterium Thermovirga lienii type strain (Cas60314(T)).</title>
        <authorList>
            <person name="Goker M."/>
            <person name="Saunders E."/>
            <person name="Lapidus A."/>
            <person name="Nolan M."/>
            <person name="Lucas S."/>
            <person name="Hammon N."/>
            <person name="Deshpande S."/>
            <person name="Cheng J.F."/>
            <person name="Han C."/>
            <person name="Tapia R."/>
            <person name="Goodwin L.A."/>
            <person name="Pitluck S."/>
            <person name="Liolios K."/>
            <person name="Mavromatis K."/>
            <person name="Pagani I."/>
            <person name="Ivanova N."/>
            <person name="Mikhailova N."/>
            <person name="Pati A."/>
            <person name="Chen A."/>
            <person name="Palaniappan K."/>
            <person name="Land M."/>
            <person name="Chang Y.J."/>
            <person name="Jeffries C.D."/>
            <person name="Brambilla E.M."/>
            <person name="Rohde M."/>
            <person name="Spring S."/>
            <person name="Detter J.C."/>
            <person name="Woyke T."/>
            <person name="Bristow J."/>
            <person name="Eisen J.A."/>
            <person name="Markowitz V."/>
            <person name="Hugenholtz P."/>
            <person name="Kyrpides N.C."/>
            <person name="Klenk H.P."/>
        </authorList>
    </citation>
    <scope>NUCLEOTIDE SEQUENCE [LARGE SCALE GENOMIC DNA]</scope>
    <source>
        <strain evidence="2">ATCC BAA-1197 / DSM 17291 / Cas60314</strain>
    </source>
</reference>
<organism evidence="1 2">
    <name type="scientific">Thermovirga lienii (strain ATCC BAA-1197 / DSM 17291 / Cas60314)</name>
    <dbReference type="NCBI Taxonomy" id="580340"/>
    <lineage>
        <taxon>Bacteria</taxon>
        <taxon>Thermotogati</taxon>
        <taxon>Synergistota</taxon>
        <taxon>Synergistia</taxon>
        <taxon>Synergistales</taxon>
        <taxon>Thermovirgaceae</taxon>
        <taxon>Thermovirga</taxon>
    </lineage>
</organism>
<sequence>MQEAINKIQRELEYPITEVKWDQSYYDVTFDPLEKIHYFYVPREGAVPEIVKLRNFCHSYLAEKVNPLFSAIVVEYDEALPERAFESIIWPTFCVSRAWFADGLMYELCPDDAKEWMRAKVEAVRAAFSDGGVQANLRDALEIALIVAEAKDLCGERVEVTGKSRDFVDAFIEVNPRNATVEGLEALNAKLLKLAGDFDVELVFNKKMNMHVWRCKGASMG</sequence>
<evidence type="ECO:0000313" key="1">
    <source>
        <dbReference type="EMBL" id="AER65833.1"/>
    </source>
</evidence>
<protein>
    <submittedName>
        <fullName evidence="1">Uncharacterized protein</fullName>
    </submittedName>
</protein>
<keyword evidence="2" id="KW-1185">Reference proteome</keyword>
<dbReference type="HOGENOM" id="CLU_1250138_0_0_0"/>